<comment type="caution">
    <text evidence="3">The sequence shown here is derived from an EMBL/GenBank/DDBJ whole genome shotgun (WGS) entry which is preliminary data.</text>
</comment>
<dbReference type="Proteomes" id="UP001519288">
    <property type="component" value="Unassembled WGS sequence"/>
</dbReference>
<reference evidence="3 4" key="1">
    <citation type="submission" date="2021-03" db="EMBL/GenBank/DDBJ databases">
        <title>Genomic Encyclopedia of Type Strains, Phase IV (KMG-IV): sequencing the most valuable type-strain genomes for metagenomic binning, comparative biology and taxonomic classification.</title>
        <authorList>
            <person name="Goeker M."/>
        </authorList>
    </citation>
    <scope>NUCLEOTIDE SEQUENCE [LARGE SCALE GENOMIC DNA]</scope>
    <source>
        <strain evidence="3 4">DSM 26806</strain>
    </source>
</reference>
<evidence type="ECO:0000256" key="1">
    <source>
        <dbReference type="SAM" id="Coils"/>
    </source>
</evidence>
<gene>
    <name evidence="3" type="ORF">J2Z69_000782</name>
</gene>
<protein>
    <recommendedName>
        <fullName evidence="5">Copper amine oxidase</fullName>
    </recommendedName>
</protein>
<feature type="chain" id="PRO_5045406373" description="Copper amine oxidase" evidence="2">
    <location>
        <begin position="26"/>
        <end position="173"/>
    </location>
</feature>
<feature type="signal peptide" evidence="2">
    <location>
        <begin position="1"/>
        <end position="25"/>
    </location>
</feature>
<sequence>MKKWVYLLSGVLIGAIVATSGDAFAAQVKSLIGQKVSGELKVVVNGKELASNGAVINGVTNAPIRALSDALGANLQLEGKVINITTDMKTNDVVVNDDKVNVKKTLLLTDKATLEKQIAELQEQKKIQEGKLAKAAPGMEQTVYQNGIDSLNKQITEKTEALNKVNAELQALK</sequence>
<evidence type="ECO:0000313" key="4">
    <source>
        <dbReference type="Proteomes" id="UP001519288"/>
    </source>
</evidence>
<evidence type="ECO:0000313" key="3">
    <source>
        <dbReference type="EMBL" id="MBP1999763.1"/>
    </source>
</evidence>
<evidence type="ECO:0000256" key="2">
    <source>
        <dbReference type="SAM" id="SignalP"/>
    </source>
</evidence>
<name>A0ABS4JDH1_9BACL</name>
<keyword evidence="1" id="KW-0175">Coiled coil</keyword>
<accession>A0ABS4JDH1</accession>
<keyword evidence="2" id="KW-0732">Signal</keyword>
<dbReference type="EMBL" id="JAGGLD010000001">
    <property type="protein sequence ID" value="MBP1999763.1"/>
    <property type="molecule type" value="Genomic_DNA"/>
</dbReference>
<proteinExistence type="predicted"/>
<feature type="coiled-coil region" evidence="1">
    <location>
        <begin position="104"/>
        <end position="172"/>
    </location>
</feature>
<dbReference type="RefSeq" id="WP_209859280.1">
    <property type="nucleotide sequence ID" value="NZ_JAGGLD010000001.1"/>
</dbReference>
<evidence type="ECO:0008006" key="5">
    <source>
        <dbReference type="Google" id="ProtNLM"/>
    </source>
</evidence>
<keyword evidence="4" id="KW-1185">Reference proteome</keyword>
<organism evidence="3 4">
    <name type="scientific">Paenibacillus shirakamiensis</name>
    <dbReference type="NCBI Taxonomy" id="1265935"/>
    <lineage>
        <taxon>Bacteria</taxon>
        <taxon>Bacillati</taxon>
        <taxon>Bacillota</taxon>
        <taxon>Bacilli</taxon>
        <taxon>Bacillales</taxon>
        <taxon>Paenibacillaceae</taxon>
        <taxon>Paenibacillus</taxon>
    </lineage>
</organism>